<accession>A0A2T1DNW3</accession>
<keyword evidence="2" id="KW-1133">Transmembrane helix</keyword>
<evidence type="ECO:0000313" key="3">
    <source>
        <dbReference type="EMBL" id="PSB22193.1"/>
    </source>
</evidence>
<feature type="transmembrane region" description="Helical" evidence="2">
    <location>
        <begin position="140"/>
        <end position="164"/>
    </location>
</feature>
<keyword evidence="4" id="KW-1185">Reference proteome</keyword>
<evidence type="ECO:0008006" key="5">
    <source>
        <dbReference type="Google" id="ProtNLM"/>
    </source>
</evidence>
<feature type="coiled-coil region" evidence="1">
    <location>
        <begin position="63"/>
        <end position="107"/>
    </location>
</feature>
<evidence type="ECO:0000256" key="1">
    <source>
        <dbReference type="SAM" id="Coils"/>
    </source>
</evidence>
<proteinExistence type="predicted"/>
<comment type="caution">
    <text evidence="3">The sequence shown here is derived from an EMBL/GenBank/DDBJ whole genome shotgun (WGS) entry which is preliminary data.</text>
</comment>
<dbReference type="Proteomes" id="UP000238634">
    <property type="component" value="Unassembled WGS sequence"/>
</dbReference>
<name>A0A2T1DNW3_9CYAN</name>
<keyword evidence="2" id="KW-0812">Transmembrane</keyword>
<keyword evidence="1" id="KW-0175">Coiled coil</keyword>
<dbReference type="AlphaFoldDB" id="A0A2T1DNW3"/>
<keyword evidence="2" id="KW-0472">Membrane</keyword>
<gene>
    <name evidence="3" type="ORF">C7B65_01965</name>
</gene>
<sequence length="209" mass="22623">MSDTTSFLGGAALAGLAAIILLKGGVSATAPSFTSPQAYPVQPYPTATLPAAGMPSTTAAPTVYDLEKQRVEAEQLRAQFEQQRMQTEQLKAQIQSQQALIETLNAQSKNNGVMPIPGKSVQGQPLNLEQTASNPMMTGILWALGGMLLAFGGGLALVGMFVLFSRQQRPSRTIEVIHDDYPNYLPARRKSQVLPPRRTIKRVDADDWE</sequence>
<dbReference type="OrthoDB" id="529818at2"/>
<dbReference type="EMBL" id="PVWG01000001">
    <property type="protein sequence ID" value="PSB22193.1"/>
    <property type="molecule type" value="Genomic_DNA"/>
</dbReference>
<organism evidence="3 4">
    <name type="scientific">Phormidesmis priestleyi ULC007</name>
    <dbReference type="NCBI Taxonomy" id="1920490"/>
    <lineage>
        <taxon>Bacteria</taxon>
        <taxon>Bacillati</taxon>
        <taxon>Cyanobacteriota</taxon>
        <taxon>Cyanophyceae</taxon>
        <taxon>Leptolyngbyales</taxon>
        <taxon>Leptolyngbyaceae</taxon>
        <taxon>Phormidesmis</taxon>
    </lineage>
</organism>
<protein>
    <recommendedName>
        <fullName evidence="5">Heterocyst differentiation related protein</fullName>
    </recommendedName>
</protein>
<evidence type="ECO:0000256" key="2">
    <source>
        <dbReference type="SAM" id="Phobius"/>
    </source>
</evidence>
<reference evidence="3 4" key="1">
    <citation type="submission" date="2018-02" db="EMBL/GenBank/DDBJ databases">
        <authorList>
            <person name="Cohen D.B."/>
            <person name="Kent A.D."/>
        </authorList>
    </citation>
    <scope>NUCLEOTIDE SEQUENCE [LARGE SCALE GENOMIC DNA]</scope>
    <source>
        <strain evidence="3 4">ULC007</strain>
    </source>
</reference>
<reference evidence="3 4" key="2">
    <citation type="submission" date="2018-03" db="EMBL/GenBank/DDBJ databases">
        <title>The ancient ancestry and fast evolution of plastids.</title>
        <authorList>
            <person name="Moore K.R."/>
            <person name="Magnabosco C."/>
            <person name="Momper L."/>
            <person name="Gold D.A."/>
            <person name="Bosak T."/>
            <person name="Fournier G.P."/>
        </authorList>
    </citation>
    <scope>NUCLEOTIDE SEQUENCE [LARGE SCALE GENOMIC DNA]</scope>
    <source>
        <strain evidence="3 4">ULC007</strain>
    </source>
</reference>
<evidence type="ECO:0000313" key="4">
    <source>
        <dbReference type="Proteomes" id="UP000238634"/>
    </source>
</evidence>
<dbReference type="RefSeq" id="WP_073069212.1">
    <property type="nucleotide sequence ID" value="NZ_MPPI01000001.1"/>
</dbReference>